<organism evidence="2 3">
    <name type="scientific">Trichogramma brassicae</name>
    <dbReference type="NCBI Taxonomy" id="86971"/>
    <lineage>
        <taxon>Eukaryota</taxon>
        <taxon>Metazoa</taxon>
        <taxon>Ecdysozoa</taxon>
        <taxon>Arthropoda</taxon>
        <taxon>Hexapoda</taxon>
        <taxon>Insecta</taxon>
        <taxon>Pterygota</taxon>
        <taxon>Neoptera</taxon>
        <taxon>Endopterygota</taxon>
        <taxon>Hymenoptera</taxon>
        <taxon>Apocrita</taxon>
        <taxon>Proctotrupomorpha</taxon>
        <taxon>Chalcidoidea</taxon>
        <taxon>Trichogrammatidae</taxon>
        <taxon>Trichogramma</taxon>
    </lineage>
</organism>
<dbReference type="AlphaFoldDB" id="A0A6H5I267"/>
<dbReference type="EMBL" id="CADCXV010000372">
    <property type="protein sequence ID" value="CAB0029913.1"/>
    <property type="molecule type" value="Genomic_DNA"/>
</dbReference>
<feature type="region of interest" description="Disordered" evidence="1">
    <location>
        <begin position="38"/>
        <end position="59"/>
    </location>
</feature>
<evidence type="ECO:0000256" key="1">
    <source>
        <dbReference type="SAM" id="MobiDB-lite"/>
    </source>
</evidence>
<protein>
    <submittedName>
        <fullName evidence="2">Uncharacterized protein</fullName>
    </submittedName>
</protein>
<accession>A0A6H5I267</accession>
<reference evidence="2 3" key="1">
    <citation type="submission" date="2020-02" db="EMBL/GenBank/DDBJ databases">
        <authorList>
            <person name="Ferguson B K."/>
        </authorList>
    </citation>
    <scope>NUCLEOTIDE SEQUENCE [LARGE SCALE GENOMIC DNA]</scope>
</reference>
<name>A0A6H5I267_9HYME</name>
<dbReference type="Proteomes" id="UP000479190">
    <property type="component" value="Unassembled WGS sequence"/>
</dbReference>
<evidence type="ECO:0000313" key="2">
    <source>
        <dbReference type="EMBL" id="CAB0029913.1"/>
    </source>
</evidence>
<sequence length="91" mass="11114">MSKYLNVNLTIAEEVEKKITKKRNYNINYRRATKGKRKRIVYNDHDEHYGDSHQEPDMEPQDFDKLVEEHLERLQVDQRDRLGVEKRTREQ</sequence>
<evidence type="ECO:0000313" key="3">
    <source>
        <dbReference type="Proteomes" id="UP000479190"/>
    </source>
</evidence>
<feature type="non-terminal residue" evidence="2">
    <location>
        <position position="91"/>
    </location>
</feature>
<proteinExistence type="predicted"/>
<gene>
    <name evidence="2" type="ORF">TBRA_LOCUS1937</name>
</gene>
<keyword evidence="3" id="KW-1185">Reference proteome</keyword>
<feature type="compositionally biased region" description="Basic and acidic residues" evidence="1">
    <location>
        <begin position="41"/>
        <end position="59"/>
    </location>
</feature>